<dbReference type="RefSeq" id="WP_079723590.1">
    <property type="nucleotide sequence ID" value="NZ_BMCL01000002.1"/>
</dbReference>
<gene>
    <name evidence="2" type="ORF">SAMN06296058_1275</name>
</gene>
<feature type="compositionally biased region" description="Basic residues" evidence="1">
    <location>
        <begin position="190"/>
        <end position="199"/>
    </location>
</feature>
<dbReference type="STRING" id="428993.SAMN06296058_1275"/>
<proteinExistence type="predicted"/>
<sequence>MKVVTKSRARAVRQFVARHPNGVTVAQIIQGVDRACTASAMSATLAPIVARGQVRRKVRGGEVHFLPTKSTVAAPTPAATQAVPPKPIAKAVPASLGAKPSPMAQHQSADPLRVDTALASRVAGRVNLSSLYLKPKHRQLDRTEITADVERFIASGGAIQKLDHGDTAESIKAREERFRAEQRQRSAIPPHRRAKSSNT</sequence>
<reference evidence="2 3" key="1">
    <citation type="submission" date="2017-02" db="EMBL/GenBank/DDBJ databases">
        <authorList>
            <person name="Peterson S.W."/>
        </authorList>
    </citation>
    <scope>NUCLEOTIDE SEQUENCE [LARGE SCALE GENOMIC DNA]</scope>
    <source>
        <strain evidence="2 3">P15</strain>
    </source>
</reference>
<accession>A0A1T5K1X3</accession>
<organism evidence="2 3">
    <name type="scientific">Pseudoxanthomonas indica</name>
    <dbReference type="NCBI Taxonomy" id="428993"/>
    <lineage>
        <taxon>Bacteria</taxon>
        <taxon>Pseudomonadati</taxon>
        <taxon>Pseudomonadota</taxon>
        <taxon>Gammaproteobacteria</taxon>
        <taxon>Lysobacterales</taxon>
        <taxon>Lysobacteraceae</taxon>
        <taxon>Pseudoxanthomonas</taxon>
    </lineage>
</organism>
<name>A0A1T5K1X3_9GAMM</name>
<feature type="region of interest" description="Disordered" evidence="1">
    <location>
        <begin position="163"/>
        <end position="199"/>
    </location>
</feature>
<dbReference type="AlphaFoldDB" id="A0A1T5K1X3"/>
<evidence type="ECO:0000313" key="2">
    <source>
        <dbReference type="EMBL" id="SKC57479.1"/>
    </source>
</evidence>
<feature type="compositionally biased region" description="Basic and acidic residues" evidence="1">
    <location>
        <begin position="163"/>
        <end position="184"/>
    </location>
</feature>
<keyword evidence="3" id="KW-1185">Reference proteome</keyword>
<dbReference type="Proteomes" id="UP000190341">
    <property type="component" value="Unassembled WGS sequence"/>
</dbReference>
<evidence type="ECO:0000256" key="1">
    <source>
        <dbReference type="SAM" id="MobiDB-lite"/>
    </source>
</evidence>
<protein>
    <submittedName>
        <fullName evidence="2">Uncharacterized protein</fullName>
    </submittedName>
</protein>
<dbReference type="EMBL" id="FUZV01000001">
    <property type="protein sequence ID" value="SKC57479.1"/>
    <property type="molecule type" value="Genomic_DNA"/>
</dbReference>
<evidence type="ECO:0000313" key="3">
    <source>
        <dbReference type="Proteomes" id="UP000190341"/>
    </source>
</evidence>